<evidence type="ECO:0000256" key="7">
    <source>
        <dbReference type="ARBA" id="ARBA00023136"/>
    </source>
</evidence>
<evidence type="ECO:0000256" key="5">
    <source>
        <dbReference type="ARBA" id="ARBA00022801"/>
    </source>
</evidence>
<evidence type="ECO:0000256" key="8">
    <source>
        <dbReference type="SAM" id="Phobius"/>
    </source>
</evidence>
<evidence type="ECO:0000256" key="4">
    <source>
        <dbReference type="ARBA" id="ARBA00022692"/>
    </source>
</evidence>
<comment type="caution">
    <text evidence="9">The sequence shown here is derived from an EMBL/GenBank/DDBJ whole genome shotgun (WGS) entry which is preliminary data.</text>
</comment>
<dbReference type="GO" id="GO:0008233">
    <property type="term" value="F:peptidase activity"/>
    <property type="evidence" value="ECO:0007669"/>
    <property type="project" value="UniProtKB-KW"/>
</dbReference>
<protein>
    <submittedName>
        <fullName evidence="9">Exosortase</fullName>
    </submittedName>
</protein>
<dbReference type="Proteomes" id="UP000549617">
    <property type="component" value="Unassembled WGS sequence"/>
</dbReference>
<evidence type="ECO:0000313" key="10">
    <source>
        <dbReference type="Proteomes" id="UP000549617"/>
    </source>
</evidence>
<keyword evidence="5" id="KW-0378">Hydrolase</keyword>
<evidence type="ECO:0000256" key="1">
    <source>
        <dbReference type="ARBA" id="ARBA00004651"/>
    </source>
</evidence>
<sequence>MEAVRRSAIWRFVQDNWLLCVGILAILLPTMAFVAKETWSTEQGGHGPIVLSTGLWLLVRQWPQDKSTLAPPPAYKVALFFVPLLLLYLAARVIQIVEIEGFVMYALLVVTLYSFAGFAVLQRLWFPLFYLLFTFPPPESVVAAVTQPLKIGISQAAIDFLYWLGYPIAGAGVTIQISQYQLLVAEACAGLNSLISLSAISLFYVYMRHQMNWRYAMILMLAVIPVAIFANFVRVLVLILLTYYAGEAAAQGFLHNFAGLTMFVTALLAIFAIDALAGPLLRRLLGGDSRSFSLGSSDGTR</sequence>
<feature type="transmembrane region" description="Helical" evidence="8">
    <location>
        <begin position="73"/>
        <end position="90"/>
    </location>
</feature>
<dbReference type="InterPro" id="IPR026392">
    <property type="entry name" value="Exo/Archaeosortase_dom"/>
</dbReference>
<keyword evidence="6 8" id="KW-1133">Transmembrane helix</keyword>
<gene>
    <name evidence="9" type="ORF">FHS49_002665</name>
</gene>
<feature type="transmembrane region" description="Helical" evidence="8">
    <location>
        <begin position="183"/>
        <end position="206"/>
    </location>
</feature>
<organism evidence="9 10">
    <name type="scientific">Sphingobium boeckii</name>
    <dbReference type="NCBI Taxonomy" id="1082345"/>
    <lineage>
        <taxon>Bacteria</taxon>
        <taxon>Pseudomonadati</taxon>
        <taxon>Pseudomonadota</taxon>
        <taxon>Alphaproteobacteria</taxon>
        <taxon>Sphingomonadales</taxon>
        <taxon>Sphingomonadaceae</taxon>
        <taxon>Sphingobium</taxon>
    </lineage>
</organism>
<dbReference type="NCBIfam" id="TIGR02602">
    <property type="entry name" value="8TM_EpsH"/>
    <property type="match status" value="1"/>
</dbReference>
<evidence type="ECO:0000256" key="2">
    <source>
        <dbReference type="ARBA" id="ARBA00022475"/>
    </source>
</evidence>
<feature type="transmembrane region" description="Helical" evidence="8">
    <location>
        <begin position="257"/>
        <end position="281"/>
    </location>
</feature>
<feature type="transmembrane region" description="Helical" evidence="8">
    <location>
        <begin position="102"/>
        <end position="121"/>
    </location>
</feature>
<dbReference type="RefSeq" id="WP_184019253.1">
    <property type="nucleotide sequence ID" value="NZ_JACIJC010000004.1"/>
</dbReference>
<dbReference type="Pfam" id="PF09721">
    <property type="entry name" value="Exosortase_EpsH"/>
    <property type="match status" value="1"/>
</dbReference>
<keyword evidence="4 8" id="KW-0812">Transmembrane</keyword>
<dbReference type="NCBIfam" id="NF035943">
    <property type="entry name" value="exosort_XrtV"/>
    <property type="match status" value="1"/>
</dbReference>
<keyword evidence="7 8" id="KW-0472">Membrane</keyword>
<dbReference type="GO" id="GO:0005886">
    <property type="term" value="C:plasma membrane"/>
    <property type="evidence" value="ECO:0007669"/>
    <property type="project" value="UniProtKB-SubCell"/>
</dbReference>
<dbReference type="EMBL" id="JACIJC010000004">
    <property type="protein sequence ID" value="MBB5686641.1"/>
    <property type="molecule type" value="Genomic_DNA"/>
</dbReference>
<feature type="transmembrane region" description="Helical" evidence="8">
    <location>
        <begin position="157"/>
        <end position="177"/>
    </location>
</feature>
<comment type="subcellular location">
    <subcellularLocation>
        <location evidence="1">Cell membrane</location>
        <topology evidence="1">Multi-pass membrane protein</topology>
    </subcellularLocation>
</comment>
<feature type="transmembrane region" description="Helical" evidence="8">
    <location>
        <begin position="218"/>
        <end position="245"/>
    </location>
</feature>
<dbReference type="NCBIfam" id="TIGR04178">
    <property type="entry name" value="exo_archaeo"/>
    <property type="match status" value="1"/>
</dbReference>
<dbReference type="InterPro" id="IPR019127">
    <property type="entry name" value="Exosortase"/>
</dbReference>
<name>A0A7W9AJJ8_9SPHN</name>
<dbReference type="AlphaFoldDB" id="A0A7W9AJJ8"/>
<evidence type="ECO:0000256" key="6">
    <source>
        <dbReference type="ARBA" id="ARBA00022989"/>
    </source>
</evidence>
<keyword evidence="3" id="KW-0645">Protease</keyword>
<keyword evidence="2" id="KW-1003">Cell membrane</keyword>
<dbReference type="InterPro" id="IPR013426">
    <property type="entry name" value="EpsH-like"/>
</dbReference>
<evidence type="ECO:0000313" key="9">
    <source>
        <dbReference type="EMBL" id="MBB5686641.1"/>
    </source>
</evidence>
<dbReference type="GO" id="GO:0006508">
    <property type="term" value="P:proteolysis"/>
    <property type="evidence" value="ECO:0007669"/>
    <property type="project" value="UniProtKB-KW"/>
</dbReference>
<reference evidence="9 10" key="1">
    <citation type="submission" date="2020-08" db="EMBL/GenBank/DDBJ databases">
        <title>Genomic Encyclopedia of Type Strains, Phase IV (KMG-IV): sequencing the most valuable type-strain genomes for metagenomic binning, comparative biology and taxonomic classification.</title>
        <authorList>
            <person name="Goeker M."/>
        </authorList>
    </citation>
    <scope>NUCLEOTIDE SEQUENCE [LARGE SCALE GENOMIC DNA]</scope>
    <source>
        <strain evidence="9 10">DSM 25079</strain>
    </source>
</reference>
<evidence type="ECO:0000256" key="3">
    <source>
        <dbReference type="ARBA" id="ARBA00022670"/>
    </source>
</evidence>
<accession>A0A7W9AJJ8</accession>
<keyword evidence="10" id="KW-1185">Reference proteome</keyword>
<proteinExistence type="predicted"/>